<feature type="compositionally biased region" description="Basic and acidic residues" evidence="1">
    <location>
        <begin position="103"/>
        <end position="112"/>
    </location>
</feature>
<dbReference type="EMBL" id="JADCKF010000001">
    <property type="protein sequence ID" value="MBE5054760.1"/>
    <property type="molecule type" value="Genomic_DNA"/>
</dbReference>
<accession>A0ABR9R8Q0</accession>
<dbReference type="RefSeq" id="WP_193536046.1">
    <property type="nucleotide sequence ID" value="NZ_JADCKF010000001.1"/>
</dbReference>
<sequence>MPEIKPAYWALIPASVRYDRDLPANAKLLYGEITALSNRKGYCHAQNAYFCELFGLSERSITRLLSDLAKGGYVRIDVIRSAENEVIERRIYPVYDTAALPDPPDKNVRTPPDKNNGTPPDKNVGENNTRIEYIPPIVPQEGDGAPGKRKGRTYKPEPDWKPERFAKFWEFYPRGENKQAAIRAWDKLRAEDSLIDTMAAALVRQKKREDWQQGVGIPYASTWLNGRRWEDEERGPDNAQPEAPQPRKYHMAVIDGEEVVVYDD</sequence>
<protein>
    <submittedName>
        <fullName evidence="2">Helix-turn-helix domain-containing protein</fullName>
    </submittedName>
</protein>
<feature type="region of interest" description="Disordered" evidence="1">
    <location>
        <begin position="228"/>
        <end position="250"/>
    </location>
</feature>
<dbReference type="Proteomes" id="UP000806211">
    <property type="component" value="Unassembled WGS sequence"/>
</dbReference>
<gene>
    <name evidence="2" type="ORF">INF37_01910</name>
</gene>
<keyword evidence="3" id="KW-1185">Reference proteome</keyword>
<dbReference type="Pfam" id="PF13730">
    <property type="entry name" value="HTH_36"/>
    <property type="match status" value="1"/>
</dbReference>
<evidence type="ECO:0000313" key="3">
    <source>
        <dbReference type="Proteomes" id="UP000806211"/>
    </source>
</evidence>
<evidence type="ECO:0000313" key="2">
    <source>
        <dbReference type="EMBL" id="MBE5054760.1"/>
    </source>
</evidence>
<feature type="region of interest" description="Disordered" evidence="1">
    <location>
        <begin position="98"/>
        <end position="157"/>
    </location>
</feature>
<name>A0ABR9R8Q0_9FIRM</name>
<evidence type="ECO:0000256" key="1">
    <source>
        <dbReference type="SAM" id="MobiDB-lite"/>
    </source>
</evidence>
<reference evidence="2 3" key="1">
    <citation type="submission" date="2020-10" db="EMBL/GenBank/DDBJ databases">
        <title>ChiBAC.</title>
        <authorList>
            <person name="Zenner C."/>
            <person name="Hitch T.C.A."/>
            <person name="Clavel T."/>
        </authorList>
    </citation>
    <scope>NUCLEOTIDE SEQUENCE [LARGE SCALE GENOMIC DNA]</scope>
    <source>
        <strain evidence="2 3">DSM 107456</strain>
    </source>
</reference>
<organism evidence="2 3">
    <name type="scientific">Pseudoflavonifractor gallinarum</name>
    <dbReference type="NCBI Taxonomy" id="2779352"/>
    <lineage>
        <taxon>Bacteria</taxon>
        <taxon>Bacillati</taxon>
        <taxon>Bacillota</taxon>
        <taxon>Clostridia</taxon>
        <taxon>Eubacteriales</taxon>
        <taxon>Oscillospiraceae</taxon>
        <taxon>Pseudoflavonifractor</taxon>
    </lineage>
</organism>
<proteinExistence type="predicted"/>
<comment type="caution">
    <text evidence="2">The sequence shown here is derived from an EMBL/GenBank/DDBJ whole genome shotgun (WGS) entry which is preliminary data.</text>
</comment>